<comment type="caution">
    <text evidence="1">The sequence shown here is derived from an EMBL/GenBank/DDBJ whole genome shotgun (WGS) entry which is preliminary data.</text>
</comment>
<evidence type="ECO:0000313" key="2">
    <source>
        <dbReference type="Proteomes" id="UP000437131"/>
    </source>
</evidence>
<accession>A0A844GX42</accession>
<proteinExistence type="predicted"/>
<gene>
    <name evidence="1" type="ORF">GGC33_06475</name>
</gene>
<dbReference type="AlphaFoldDB" id="A0A844GX42"/>
<dbReference type="Proteomes" id="UP000437131">
    <property type="component" value="Unassembled WGS sequence"/>
</dbReference>
<name>A0A844GX42_9CHRO</name>
<dbReference type="RefSeq" id="WP_155083454.1">
    <property type="nucleotide sequence ID" value="NZ_WMIA01000006.1"/>
</dbReference>
<sequence length="50" mass="5439">MSTSRSMYLFVPEFDIKLLGGGREKGKPPLCLPLKGAEGEMSSEFGVFNS</sequence>
<protein>
    <submittedName>
        <fullName evidence="1">Uncharacterized protein</fullName>
    </submittedName>
</protein>
<dbReference type="EMBL" id="WMIA01000006">
    <property type="protein sequence ID" value="MTF38566.1"/>
    <property type="molecule type" value="Genomic_DNA"/>
</dbReference>
<organism evidence="1 2">
    <name type="scientific">Cyanobacterium aponinum 0216</name>
    <dbReference type="NCBI Taxonomy" id="2676140"/>
    <lineage>
        <taxon>Bacteria</taxon>
        <taxon>Bacillati</taxon>
        <taxon>Cyanobacteriota</taxon>
        <taxon>Cyanophyceae</taxon>
        <taxon>Oscillatoriophycideae</taxon>
        <taxon>Chroococcales</taxon>
        <taxon>Geminocystaceae</taxon>
        <taxon>Cyanobacterium</taxon>
    </lineage>
</organism>
<evidence type="ECO:0000313" key="1">
    <source>
        <dbReference type="EMBL" id="MTF38566.1"/>
    </source>
</evidence>
<reference evidence="1 2" key="1">
    <citation type="submission" date="2019-11" db="EMBL/GenBank/DDBJ databases">
        <title>Isolation of a new High Light Tolerant Cyanobacteria.</title>
        <authorList>
            <person name="Dobson Z."/>
            <person name="Vaughn N."/>
            <person name="Vaughn M."/>
            <person name="Fromme P."/>
            <person name="Mazor Y."/>
        </authorList>
    </citation>
    <scope>NUCLEOTIDE SEQUENCE [LARGE SCALE GENOMIC DNA]</scope>
    <source>
        <strain evidence="1 2">0216</strain>
    </source>
</reference>